<dbReference type="InterPro" id="IPR024079">
    <property type="entry name" value="MetalloPept_cat_dom_sf"/>
</dbReference>
<evidence type="ECO:0000313" key="2">
    <source>
        <dbReference type="Proteomes" id="UP000324233"/>
    </source>
</evidence>
<protein>
    <recommendedName>
        <fullName evidence="3">Metallopeptidase</fullName>
    </recommendedName>
</protein>
<name>A0A5B9WD50_9BACT</name>
<proteinExistence type="predicted"/>
<sequence>MIRPAFRFLTLMTATMIGPAFGGQDPPTSSYEARTIGGFKVLVGKALSEHPDEAAAGLKEVERQIEEVNRVMPAGPLEALRRVTIWVDWDVDPAGGCVFHPSREWLVEHGRNPDKAGCVEVSNLRHFVEWSRDVQPCMILHELAHAYDFRVLGAEDRRISAAYRHAMGKKLYDSVEYGPGGRKRAYAATNEREYFAEITEAYFSRNDFYPFVRDELKAHDPEGFRVLEAVWGRPKAPGRAPAASAKGRR</sequence>
<dbReference type="Gene3D" id="3.40.390.10">
    <property type="entry name" value="Collagenase (Catalytic Domain)"/>
    <property type="match status" value="1"/>
</dbReference>
<reference evidence="1 2" key="1">
    <citation type="submission" date="2019-08" db="EMBL/GenBank/DDBJ databases">
        <title>Deep-cultivation of Planctomycetes and their phenomic and genomic characterization uncovers novel biology.</title>
        <authorList>
            <person name="Wiegand S."/>
            <person name="Jogler M."/>
            <person name="Boedeker C."/>
            <person name="Pinto D."/>
            <person name="Vollmers J."/>
            <person name="Rivas-Marin E."/>
            <person name="Kohn T."/>
            <person name="Peeters S.H."/>
            <person name="Heuer A."/>
            <person name="Rast P."/>
            <person name="Oberbeckmann S."/>
            <person name="Bunk B."/>
            <person name="Jeske O."/>
            <person name="Meyerdierks A."/>
            <person name="Storesund J.E."/>
            <person name="Kallscheuer N."/>
            <person name="Luecker S."/>
            <person name="Lage O.M."/>
            <person name="Pohl T."/>
            <person name="Merkel B.J."/>
            <person name="Hornburger P."/>
            <person name="Mueller R.-W."/>
            <person name="Bruemmer F."/>
            <person name="Labrenz M."/>
            <person name="Spormann A.M."/>
            <person name="Op den Camp H."/>
            <person name="Overmann J."/>
            <person name="Amann R."/>
            <person name="Jetten M.S.M."/>
            <person name="Mascher T."/>
            <person name="Medema M.H."/>
            <person name="Devos D.P."/>
            <person name="Kaster A.-K."/>
            <person name="Ovreas L."/>
            <person name="Rohde M."/>
            <person name="Galperin M.Y."/>
            <person name="Jogler C."/>
        </authorList>
    </citation>
    <scope>NUCLEOTIDE SEQUENCE [LARGE SCALE GENOMIC DNA]</scope>
    <source>
        <strain evidence="1 2">OJF2</strain>
    </source>
</reference>
<dbReference type="KEGG" id="agv:OJF2_72020"/>
<evidence type="ECO:0000313" key="1">
    <source>
        <dbReference type="EMBL" id="QEH38598.1"/>
    </source>
</evidence>
<keyword evidence="2" id="KW-1185">Reference proteome</keyword>
<evidence type="ECO:0008006" key="3">
    <source>
        <dbReference type="Google" id="ProtNLM"/>
    </source>
</evidence>
<dbReference type="Proteomes" id="UP000324233">
    <property type="component" value="Chromosome"/>
</dbReference>
<dbReference type="EMBL" id="CP042997">
    <property type="protein sequence ID" value="QEH38598.1"/>
    <property type="molecule type" value="Genomic_DNA"/>
</dbReference>
<dbReference type="RefSeq" id="WP_148598026.1">
    <property type="nucleotide sequence ID" value="NZ_CP042997.1"/>
</dbReference>
<dbReference type="GO" id="GO:0008237">
    <property type="term" value="F:metallopeptidase activity"/>
    <property type="evidence" value="ECO:0007669"/>
    <property type="project" value="InterPro"/>
</dbReference>
<dbReference type="OrthoDB" id="5702724at2"/>
<dbReference type="SUPFAM" id="SSF55486">
    <property type="entry name" value="Metalloproteases ('zincins'), catalytic domain"/>
    <property type="match status" value="1"/>
</dbReference>
<gene>
    <name evidence="1" type="ORF">OJF2_72020</name>
</gene>
<dbReference type="AlphaFoldDB" id="A0A5B9WD50"/>
<organism evidence="1 2">
    <name type="scientific">Aquisphaera giovannonii</name>
    <dbReference type="NCBI Taxonomy" id="406548"/>
    <lineage>
        <taxon>Bacteria</taxon>
        <taxon>Pseudomonadati</taxon>
        <taxon>Planctomycetota</taxon>
        <taxon>Planctomycetia</taxon>
        <taxon>Isosphaerales</taxon>
        <taxon>Isosphaeraceae</taxon>
        <taxon>Aquisphaera</taxon>
    </lineage>
</organism>
<accession>A0A5B9WD50</accession>